<name>A0A1G2CFQ9_9BACT</name>
<protein>
    <recommendedName>
        <fullName evidence="2">DUF5652 domain-containing protein</fullName>
    </recommendedName>
</protein>
<dbReference type="Pfam" id="PF18893">
    <property type="entry name" value="DUF5652"/>
    <property type="match status" value="1"/>
</dbReference>
<comment type="caution">
    <text evidence="3">The sequence shown here is derived from an EMBL/GenBank/DDBJ whole genome shotgun (WGS) entry which is preliminary data.</text>
</comment>
<keyword evidence="1" id="KW-1133">Transmembrane helix</keyword>
<organism evidence="3 4">
    <name type="scientific">Candidatus Liptonbacteria bacterium RIFCSPLOWO2_01_FULL_52_25</name>
    <dbReference type="NCBI Taxonomy" id="1798650"/>
    <lineage>
        <taxon>Bacteria</taxon>
        <taxon>Candidatus Liptoniibacteriota</taxon>
    </lineage>
</organism>
<feature type="domain" description="DUF5652" evidence="2">
    <location>
        <begin position="9"/>
        <end position="64"/>
    </location>
</feature>
<feature type="transmembrane region" description="Helical" evidence="1">
    <location>
        <begin position="38"/>
        <end position="60"/>
    </location>
</feature>
<reference evidence="3 4" key="1">
    <citation type="journal article" date="2016" name="Nat. Commun.">
        <title>Thousands of microbial genomes shed light on interconnected biogeochemical processes in an aquifer system.</title>
        <authorList>
            <person name="Anantharaman K."/>
            <person name="Brown C.T."/>
            <person name="Hug L.A."/>
            <person name="Sharon I."/>
            <person name="Castelle C.J."/>
            <person name="Probst A.J."/>
            <person name="Thomas B.C."/>
            <person name="Singh A."/>
            <person name="Wilkins M.J."/>
            <person name="Karaoz U."/>
            <person name="Brodie E.L."/>
            <person name="Williams K.H."/>
            <person name="Hubbard S.S."/>
            <person name="Banfield J.F."/>
        </authorList>
    </citation>
    <scope>NUCLEOTIDE SEQUENCE [LARGE SCALE GENOMIC DNA]</scope>
</reference>
<sequence length="74" mass="8888">MFETFLQDNFLFLILVAAWTLPWKGVALWRAAARREKAWFVALLVVNTLAILEIIYIFIISKKYPKHHEKIWQR</sequence>
<proteinExistence type="predicted"/>
<dbReference type="AlphaFoldDB" id="A0A1G2CFQ9"/>
<feature type="transmembrane region" description="Helical" evidence="1">
    <location>
        <begin position="12"/>
        <end position="32"/>
    </location>
</feature>
<gene>
    <name evidence="3" type="ORF">A2945_04355</name>
</gene>
<evidence type="ECO:0000313" key="4">
    <source>
        <dbReference type="Proteomes" id="UP000178880"/>
    </source>
</evidence>
<dbReference type="STRING" id="1798650.A2945_04355"/>
<evidence type="ECO:0000313" key="3">
    <source>
        <dbReference type="EMBL" id="OGZ00233.1"/>
    </source>
</evidence>
<accession>A0A1G2CFQ9</accession>
<dbReference type="InterPro" id="IPR043712">
    <property type="entry name" value="DUF5652"/>
</dbReference>
<keyword evidence="1" id="KW-0812">Transmembrane</keyword>
<keyword evidence="1" id="KW-0472">Membrane</keyword>
<evidence type="ECO:0000259" key="2">
    <source>
        <dbReference type="Pfam" id="PF18893"/>
    </source>
</evidence>
<evidence type="ECO:0000256" key="1">
    <source>
        <dbReference type="SAM" id="Phobius"/>
    </source>
</evidence>
<dbReference type="Proteomes" id="UP000178880">
    <property type="component" value="Unassembled WGS sequence"/>
</dbReference>
<dbReference type="EMBL" id="MHLA01000005">
    <property type="protein sequence ID" value="OGZ00233.1"/>
    <property type="molecule type" value="Genomic_DNA"/>
</dbReference>